<reference evidence="2" key="1">
    <citation type="submission" date="2021-11" db="EMBL/GenBank/DDBJ databases">
        <title>Description of a new species Pelosinus isolated from the bottom sediments of Lake Baikal.</title>
        <authorList>
            <person name="Zakharyuk A."/>
        </authorList>
    </citation>
    <scope>NUCLEOTIDE SEQUENCE</scope>
    <source>
        <strain evidence="2">Bkl1</strain>
    </source>
</reference>
<protein>
    <submittedName>
        <fullName evidence="2">SHOCT domain-containing protein</fullName>
    </submittedName>
</protein>
<dbReference type="Proteomes" id="UP001165492">
    <property type="component" value="Unassembled WGS sequence"/>
</dbReference>
<feature type="domain" description="SHOCT" evidence="1">
    <location>
        <begin position="287"/>
        <end position="314"/>
    </location>
</feature>
<accession>A0ABS8HZT2</accession>
<comment type="caution">
    <text evidence="2">The sequence shown here is derived from an EMBL/GenBank/DDBJ whole genome shotgun (WGS) entry which is preliminary data.</text>
</comment>
<proteinExistence type="predicted"/>
<organism evidence="2 3">
    <name type="scientific">Pelosinus baikalensis</name>
    <dbReference type="NCBI Taxonomy" id="2892015"/>
    <lineage>
        <taxon>Bacteria</taxon>
        <taxon>Bacillati</taxon>
        <taxon>Bacillota</taxon>
        <taxon>Negativicutes</taxon>
        <taxon>Selenomonadales</taxon>
        <taxon>Sporomusaceae</taxon>
        <taxon>Pelosinus</taxon>
    </lineage>
</organism>
<evidence type="ECO:0000313" key="3">
    <source>
        <dbReference type="Proteomes" id="UP001165492"/>
    </source>
</evidence>
<gene>
    <name evidence="2" type="ORF">LMF89_25390</name>
</gene>
<dbReference type="Pfam" id="PF09851">
    <property type="entry name" value="SHOCT"/>
    <property type="match status" value="1"/>
</dbReference>
<dbReference type="RefSeq" id="WP_229537534.1">
    <property type="nucleotide sequence ID" value="NZ_JAJHJB010000094.1"/>
</dbReference>
<dbReference type="EMBL" id="JAJHJB010000094">
    <property type="protein sequence ID" value="MCC5468673.1"/>
    <property type="molecule type" value="Genomic_DNA"/>
</dbReference>
<evidence type="ECO:0000259" key="1">
    <source>
        <dbReference type="Pfam" id="PF09851"/>
    </source>
</evidence>
<sequence>MFGKLFNKADKLFDFATEGKKEYRDAIQTALQNGNFSQENKTYLKSLAEKNKLGSKDLFFVHRDACDLLFQKAATDFKITDQEISTLNSFADYAGLTFKELGIDMDKLRKYQAIWQMEDLKRLPLFNSDGIPIVFKKGETLAWSTPSSLKKFKKVTTGVSYKGLTASVKIAKGVRYRVGSLDLGRSTKEVVDVEDTGVLWMTNQRIGFIGRKKNFTLAYGKILSFDVNSNGLFLRKEGREAPYIIGMDDYEVPCSIISFVLNEMEQEPIEEIAATRQSASSNNDLLAQLERLGKLREQGILTEEEFLEQKKKILA</sequence>
<dbReference type="InterPro" id="IPR018649">
    <property type="entry name" value="SHOCT"/>
</dbReference>
<keyword evidence="3" id="KW-1185">Reference proteome</keyword>
<evidence type="ECO:0000313" key="2">
    <source>
        <dbReference type="EMBL" id="MCC5468673.1"/>
    </source>
</evidence>
<name>A0ABS8HZT2_9FIRM</name>